<dbReference type="EMBL" id="JAQQAF010000006">
    <property type="protein sequence ID" value="KAJ8476549.1"/>
    <property type="molecule type" value="Genomic_DNA"/>
</dbReference>
<comment type="caution">
    <text evidence="1">The sequence shown here is derived from an EMBL/GenBank/DDBJ whole genome shotgun (WGS) entry which is preliminary data.</text>
</comment>
<name>A0AAV8QJ04_ENSVE</name>
<proteinExistence type="predicted"/>
<keyword evidence="2" id="KW-1185">Reference proteome</keyword>
<evidence type="ECO:0000313" key="2">
    <source>
        <dbReference type="Proteomes" id="UP001222027"/>
    </source>
</evidence>
<sequence length="76" mass="8090">MIQHRNLMIPGNLLHRPEQSFAIPVSPFCSARATETLRANAATTSIVASIAVTRRDAIAAVASEAELYASVMGPLI</sequence>
<reference evidence="1 2" key="1">
    <citation type="submission" date="2022-12" db="EMBL/GenBank/DDBJ databases">
        <title>Chromosome-scale assembly of the Ensete ventricosum genome.</title>
        <authorList>
            <person name="Dussert Y."/>
            <person name="Stocks J."/>
            <person name="Wendawek A."/>
            <person name="Woldeyes F."/>
            <person name="Nichols R.A."/>
            <person name="Borrell J.S."/>
        </authorList>
    </citation>
    <scope>NUCLEOTIDE SEQUENCE [LARGE SCALE GENOMIC DNA]</scope>
    <source>
        <strain evidence="2">cv. Maze</strain>
        <tissue evidence="1">Seeds</tissue>
    </source>
</reference>
<dbReference type="Proteomes" id="UP001222027">
    <property type="component" value="Unassembled WGS sequence"/>
</dbReference>
<accession>A0AAV8QJ04</accession>
<organism evidence="1 2">
    <name type="scientific">Ensete ventricosum</name>
    <name type="common">Abyssinian banana</name>
    <name type="synonym">Musa ensete</name>
    <dbReference type="NCBI Taxonomy" id="4639"/>
    <lineage>
        <taxon>Eukaryota</taxon>
        <taxon>Viridiplantae</taxon>
        <taxon>Streptophyta</taxon>
        <taxon>Embryophyta</taxon>
        <taxon>Tracheophyta</taxon>
        <taxon>Spermatophyta</taxon>
        <taxon>Magnoliopsida</taxon>
        <taxon>Liliopsida</taxon>
        <taxon>Zingiberales</taxon>
        <taxon>Musaceae</taxon>
        <taxon>Ensete</taxon>
    </lineage>
</organism>
<evidence type="ECO:0000313" key="1">
    <source>
        <dbReference type="EMBL" id="KAJ8476549.1"/>
    </source>
</evidence>
<gene>
    <name evidence="1" type="ORF">OPV22_020276</name>
</gene>
<dbReference type="AlphaFoldDB" id="A0AAV8QJ04"/>
<protein>
    <submittedName>
        <fullName evidence="1">Uncharacterized protein</fullName>
    </submittedName>
</protein>